<gene>
    <name evidence="8" type="ORF">SAMN05421543_10742</name>
</gene>
<dbReference type="Pfam" id="PF00460">
    <property type="entry name" value="Flg_bb_rod"/>
    <property type="match status" value="1"/>
</dbReference>
<organism evidence="8 9">
    <name type="scientific">Alicyclobacillus macrosporangiidus</name>
    <dbReference type="NCBI Taxonomy" id="392015"/>
    <lineage>
        <taxon>Bacteria</taxon>
        <taxon>Bacillati</taxon>
        <taxon>Bacillota</taxon>
        <taxon>Bacilli</taxon>
        <taxon>Bacillales</taxon>
        <taxon>Alicyclobacillaceae</taxon>
        <taxon>Alicyclobacillus</taxon>
    </lineage>
</organism>
<dbReference type="GO" id="GO:0009425">
    <property type="term" value="C:bacterial-type flagellum basal body"/>
    <property type="evidence" value="ECO:0007669"/>
    <property type="project" value="UniProtKB-SubCell"/>
</dbReference>
<evidence type="ECO:0000313" key="8">
    <source>
        <dbReference type="EMBL" id="SFU75219.1"/>
    </source>
</evidence>
<name>A0A1I7IQL3_9BACL</name>
<dbReference type="AlphaFoldDB" id="A0A1I7IQL3"/>
<evidence type="ECO:0000259" key="6">
    <source>
        <dbReference type="Pfam" id="PF06429"/>
    </source>
</evidence>
<evidence type="ECO:0000259" key="5">
    <source>
        <dbReference type="Pfam" id="PF00460"/>
    </source>
</evidence>
<dbReference type="OrthoDB" id="9804559at2"/>
<dbReference type="GO" id="GO:0071978">
    <property type="term" value="P:bacterial-type flagellum-dependent swarming motility"/>
    <property type="evidence" value="ECO:0007669"/>
    <property type="project" value="TreeGrafter"/>
</dbReference>
<dbReference type="InterPro" id="IPR053967">
    <property type="entry name" value="LlgE_F_G-like_D1"/>
</dbReference>
<keyword evidence="8" id="KW-0966">Cell projection</keyword>
<evidence type="ECO:0000256" key="3">
    <source>
        <dbReference type="ARBA" id="ARBA00023143"/>
    </source>
</evidence>
<feature type="domain" description="Flagellar basal-body/hook protein C-terminal" evidence="6">
    <location>
        <begin position="290"/>
        <end position="334"/>
    </location>
</feature>
<protein>
    <recommendedName>
        <fullName evidence="4">Flagellar hook protein FlgE</fullName>
    </recommendedName>
</protein>
<evidence type="ECO:0000256" key="2">
    <source>
        <dbReference type="ARBA" id="ARBA00009677"/>
    </source>
</evidence>
<sequence>MLRSMYSAVSGMQGFQTKLDVIGNNIANVNTPGFKAGRVDFADVLSQTISGGSAPASGTGGTNPAQVGLGVRVLGIDNLFTQGAPQSTGVPTDLAINGSGFFTVTDSSGQRYLTREGDFSVDSGHNLVLPDGKVALGFAFKDDTGTNPPALDTSTLVPVNLDNLLSKYVVALQGSTDATGVTYNVGSVVGNSITYGAGPTTRTFSLSSSPDLQVGPDGSLSVMLQYTDTSGGSTVGSGTMRVTLGKLAIATVDNPGGMEKVGDTLFIAGTNSGMPTFHVAGMDNTGTIASGYLEMSNVDLTREFTEMIIAQRGFDANSHVIGTANAILQDVVNLKNS</sequence>
<feature type="domain" description="Flagellar basal body rod protein N-terminal" evidence="5">
    <location>
        <begin position="5"/>
        <end position="35"/>
    </location>
</feature>
<reference evidence="9" key="1">
    <citation type="submission" date="2016-10" db="EMBL/GenBank/DDBJ databases">
        <authorList>
            <person name="Varghese N."/>
        </authorList>
    </citation>
    <scope>NUCLEOTIDE SEQUENCE [LARGE SCALE GENOMIC DNA]</scope>
    <source>
        <strain evidence="9">DSM 17980</strain>
    </source>
</reference>
<comment type="subcellular location">
    <subcellularLocation>
        <location evidence="1 4">Bacterial flagellum basal body</location>
    </subcellularLocation>
</comment>
<dbReference type="InterPro" id="IPR001444">
    <property type="entry name" value="Flag_bb_rod_N"/>
</dbReference>
<comment type="similarity">
    <text evidence="2 4">Belongs to the flagella basal body rod proteins family.</text>
</comment>
<dbReference type="SUPFAM" id="SSF117143">
    <property type="entry name" value="Flagellar hook protein flgE"/>
    <property type="match status" value="1"/>
</dbReference>
<evidence type="ECO:0000259" key="7">
    <source>
        <dbReference type="Pfam" id="PF22692"/>
    </source>
</evidence>
<dbReference type="GO" id="GO:0005829">
    <property type="term" value="C:cytosol"/>
    <property type="evidence" value="ECO:0007669"/>
    <property type="project" value="TreeGrafter"/>
</dbReference>
<keyword evidence="3 4" id="KW-0975">Bacterial flagellum</keyword>
<dbReference type="EMBL" id="FPBV01000007">
    <property type="protein sequence ID" value="SFU75219.1"/>
    <property type="molecule type" value="Genomic_DNA"/>
</dbReference>
<dbReference type="Pfam" id="PF22692">
    <property type="entry name" value="LlgE_F_G_D1"/>
    <property type="match status" value="1"/>
</dbReference>
<evidence type="ECO:0000256" key="4">
    <source>
        <dbReference type="RuleBase" id="RU362116"/>
    </source>
</evidence>
<dbReference type="InterPro" id="IPR020013">
    <property type="entry name" value="Flagellar_FlgE/F/G"/>
</dbReference>
<dbReference type="PROSITE" id="PS00588">
    <property type="entry name" value="FLAGELLA_BB_ROD"/>
    <property type="match status" value="1"/>
</dbReference>
<evidence type="ECO:0000313" key="9">
    <source>
        <dbReference type="Proteomes" id="UP000183508"/>
    </source>
</evidence>
<dbReference type="PANTHER" id="PTHR30435:SF1">
    <property type="entry name" value="FLAGELLAR HOOK PROTEIN FLGE"/>
    <property type="match status" value="1"/>
</dbReference>
<dbReference type="Pfam" id="PF06429">
    <property type="entry name" value="Flg_bbr_C"/>
    <property type="match status" value="1"/>
</dbReference>
<keyword evidence="8" id="KW-0969">Cilium</keyword>
<keyword evidence="8" id="KW-0282">Flagellum</keyword>
<keyword evidence="9" id="KW-1185">Reference proteome</keyword>
<dbReference type="NCBIfam" id="TIGR03506">
    <property type="entry name" value="FlgEFG_subfam"/>
    <property type="match status" value="2"/>
</dbReference>
<feature type="domain" description="Flagellar hook protein FlgE/F/G-like D1" evidence="7">
    <location>
        <begin position="95"/>
        <end position="136"/>
    </location>
</feature>
<comment type="function">
    <text evidence="4">A flexible structure which links the flagellar filament to the drive apparatus in the basal body.</text>
</comment>
<dbReference type="InterPro" id="IPR019776">
    <property type="entry name" value="Flagellar_basal_body_rod_CS"/>
</dbReference>
<accession>A0A1I7IQL3</accession>
<dbReference type="InterPro" id="IPR010930">
    <property type="entry name" value="Flg_bb/hook_C_dom"/>
</dbReference>
<dbReference type="STRING" id="392015.SAMN05421543_10742"/>
<dbReference type="GO" id="GO:0009424">
    <property type="term" value="C:bacterial-type flagellum hook"/>
    <property type="evidence" value="ECO:0007669"/>
    <property type="project" value="TreeGrafter"/>
</dbReference>
<dbReference type="PANTHER" id="PTHR30435">
    <property type="entry name" value="FLAGELLAR PROTEIN"/>
    <property type="match status" value="1"/>
</dbReference>
<dbReference type="RefSeq" id="WP_074951326.1">
    <property type="nucleotide sequence ID" value="NZ_FPBV01000007.1"/>
</dbReference>
<evidence type="ECO:0000256" key="1">
    <source>
        <dbReference type="ARBA" id="ARBA00004117"/>
    </source>
</evidence>
<dbReference type="InterPro" id="IPR037925">
    <property type="entry name" value="FlgE/F/G-like"/>
</dbReference>
<proteinExistence type="inferred from homology"/>
<dbReference type="Proteomes" id="UP000183508">
    <property type="component" value="Unassembled WGS sequence"/>
</dbReference>